<dbReference type="SUPFAM" id="SSF55781">
    <property type="entry name" value="GAF domain-like"/>
    <property type="match status" value="1"/>
</dbReference>
<evidence type="ECO:0000256" key="3">
    <source>
        <dbReference type="ARBA" id="ARBA00022679"/>
    </source>
</evidence>
<accession>A0ABD5X3I9</accession>
<dbReference type="InterPro" id="IPR000014">
    <property type="entry name" value="PAS"/>
</dbReference>
<dbReference type="EMBL" id="JBHSZQ010000008">
    <property type="protein sequence ID" value="MFC7125686.1"/>
    <property type="molecule type" value="Genomic_DNA"/>
</dbReference>
<dbReference type="CDD" id="cd00075">
    <property type="entry name" value="HATPase"/>
    <property type="match status" value="1"/>
</dbReference>
<evidence type="ECO:0000256" key="2">
    <source>
        <dbReference type="ARBA" id="ARBA00012438"/>
    </source>
</evidence>
<evidence type="ECO:0000313" key="9">
    <source>
        <dbReference type="Proteomes" id="UP001596414"/>
    </source>
</evidence>
<dbReference type="Gene3D" id="3.30.450.20">
    <property type="entry name" value="PAS domain"/>
    <property type="match status" value="2"/>
</dbReference>
<evidence type="ECO:0000259" key="7">
    <source>
        <dbReference type="PROSITE" id="PS50109"/>
    </source>
</evidence>
<evidence type="ECO:0000256" key="1">
    <source>
        <dbReference type="ARBA" id="ARBA00000085"/>
    </source>
</evidence>
<dbReference type="CDD" id="cd00130">
    <property type="entry name" value="PAS"/>
    <property type="match status" value="2"/>
</dbReference>
<dbReference type="SUPFAM" id="SSF55874">
    <property type="entry name" value="ATPase domain of HSP90 chaperone/DNA topoisomerase II/histidine kinase"/>
    <property type="match status" value="1"/>
</dbReference>
<dbReference type="GO" id="GO:0000160">
    <property type="term" value="P:phosphorelay signal transduction system"/>
    <property type="evidence" value="ECO:0007669"/>
    <property type="project" value="UniProtKB-KW"/>
</dbReference>
<evidence type="ECO:0000256" key="5">
    <source>
        <dbReference type="ARBA" id="ARBA00023012"/>
    </source>
</evidence>
<dbReference type="Pfam" id="PF13426">
    <property type="entry name" value="PAS_9"/>
    <property type="match status" value="1"/>
</dbReference>
<evidence type="ECO:0000256" key="4">
    <source>
        <dbReference type="ARBA" id="ARBA00022777"/>
    </source>
</evidence>
<reference evidence="8 9" key="1">
    <citation type="journal article" date="2014" name="Int. J. Syst. Evol. Microbiol.">
        <title>Complete genome sequence of Corynebacterium casei LMG S-19264T (=DSM 44701T), isolated from a smear-ripened cheese.</title>
        <authorList>
            <consortium name="US DOE Joint Genome Institute (JGI-PGF)"/>
            <person name="Walter F."/>
            <person name="Albersmeier A."/>
            <person name="Kalinowski J."/>
            <person name="Ruckert C."/>
        </authorList>
    </citation>
    <scope>NUCLEOTIDE SEQUENCE [LARGE SCALE GENOMIC DNA]</scope>
    <source>
        <strain evidence="8 9">CGMCC 4.7215</strain>
    </source>
</reference>
<feature type="compositionally biased region" description="Polar residues" evidence="6">
    <location>
        <begin position="549"/>
        <end position="567"/>
    </location>
</feature>
<dbReference type="Gene3D" id="1.10.287.130">
    <property type="match status" value="1"/>
</dbReference>
<organism evidence="8 9">
    <name type="scientific">Halovenus rubra</name>
    <dbReference type="NCBI Taxonomy" id="869890"/>
    <lineage>
        <taxon>Archaea</taxon>
        <taxon>Methanobacteriati</taxon>
        <taxon>Methanobacteriota</taxon>
        <taxon>Stenosarchaea group</taxon>
        <taxon>Halobacteria</taxon>
        <taxon>Halobacteriales</taxon>
        <taxon>Haloarculaceae</taxon>
        <taxon>Halovenus</taxon>
    </lineage>
</organism>
<dbReference type="EC" id="2.7.13.3" evidence="2"/>
<dbReference type="InterPro" id="IPR003661">
    <property type="entry name" value="HisK_dim/P_dom"/>
</dbReference>
<feature type="domain" description="Histidine kinase" evidence="7">
    <location>
        <begin position="433"/>
        <end position="647"/>
    </location>
</feature>
<keyword evidence="5" id="KW-0902">Two-component regulatory system</keyword>
<dbReference type="InterPro" id="IPR003018">
    <property type="entry name" value="GAF"/>
</dbReference>
<gene>
    <name evidence="8" type="ORF">ACFQJ7_06490</name>
</gene>
<dbReference type="CDD" id="cd00082">
    <property type="entry name" value="HisKA"/>
    <property type="match status" value="1"/>
</dbReference>
<dbReference type="Pfam" id="PF00512">
    <property type="entry name" value="HisKA"/>
    <property type="match status" value="1"/>
</dbReference>
<dbReference type="Gene3D" id="3.30.450.40">
    <property type="match status" value="1"/>
</dbReference>
<dbReference type="SUPFAM" id="SSF55785">
    <property type="entry name" value="PYP-like sensor domain (PAS domain)"/>
    <property type="match status" value="2"/>
</dbReference>
<dbReference type="AlphaFoldDB" id="A0ABD5X3I9"/>
<dbReference type="RefSeq" id="WP_267636925.1">
    <property type="nucleotide sequence ID" value="NZ_JAODIY010000008.1"/>
</dbReference>
<keyword evidence="3" id="KW-0808">Transferase</keyword>
<dbReference type="Gene3D" id="3.30.565.10">
    <property type="entry name" value="Histidine kinase-like ATPase, C-terminal domain"/>
    <property type="match status" value="1"/>
</dbReference>
<evidence type="ECO:0000313" key="8">
    <source>
        <dbReference type="EMBL" id="MFC7125686.1"/>
    </source>
</evidence>
<evidence type="ECO:0000256" key="6">
    <source>
        <dbReference type="SAM" id="MobiDB-lite"/>
    </source>
</evidence>
<dbReference type="InterPro" id="IPR050736">
    <property type="entry name" value="Sensor_HK_Regulatory"/>
</dbReference>
<dbReference type="SMART" id="SM00065">
    <property type="entry name" value="GAF"/>
    <property type="match status" value="1"/>
</dbReference>
<dbReference type="SUPFAM" id="SSF47384">
    <property type="entry name" value="Homodimeric domain of signal transducing histidine kinase"/>
    <property type="match status" value="1"/>
</dbReference>
<dbReference type="InterPro" id="IPR029016">
    <property type="entry name" value="GAF-like_dom_sf"/>
</dbReference>
<dbReference type="Pfam" id="PF02518">
    <property type="entry name" value="HATPase_c"/>
    <property type="match status" value="1"/>
</dbReference>
<dbReference type="InterPro" id="IPR003594">
    <property type="entry name" value="HATPase_dom"/>
</dbReference>
<dbReference type="Pfam" id="PF08448">
    <property type="entry name" value="PAS_4"/>
    <property type="match status" value="1"/>
</dbReference>
<dbReference type="PANTHER" id="PTHR43711:SF1">
    <property type="entry name" value="HISTIDINE KINASE 1"/>
    <property type="match status" value="1"/>
</dbReference>
<dbReference type="InterPro" id="IPR036890">
    <property type="entry name" value="HATPase_C_sf"/>
</dbReference>
<dbReference type="GO" id="GO:0004673">
    <property type="term" value="F:protein histidine kinase activity"/>
    <property type="evidence" value="ECO:0007669"/>
    <property type="project" value="UniProtKB-EC"/>
</dbReference>
<keyword evidence="4" id="KW-0418">Kinase</keyword>
<comment type="caution">
    <text evidence="8">The sequence shown here is derived from an EMBL/GenBank/DDBJ whole genome shotgun (WGS) entry which is preliminary data.</text>
</comment>
<protein>
    <recommendedName>
        <fullName evidence="2">histidine kinase</fullName>
        <ecNumber evidence="2">2.7.13.3</ecNumber>
    </recommendedName>
</protein>
<proteinExistence type="predicted"/>
<dbReference type="InterPro" id="IPR035965">
    <property type="entry name" value="PAS-like_dom_sf"/>
</dbReference>
<dbReference type="PANTHER" id="PTHR43711">
    <property type="entry name" value="TWO-COMPONENT HISTIDINE KINASE"/>
    <property type="match status" value="1"/>
</dbReference>
<dbReference type="InterPro" id="IPR036097">
    <property type="entry name" value="HisK_dim/P_sf"/>
</dbReference>
<dbReference type="SMART" id="SM00387">
    <property type="entry name" value="HATPase_c"/>
    <property type="match status" value="1"/>
</dbReference>
<sequence length="657" mass="73385">MGEEQSGDKGQQIEATLARQVYRSLETAVVVYDAKADAILDCNDAACELFELSPVGLTGCSITELASRLSPGTQTDARTSVQEAATGNPQKTEWIIEDSSGNHRPTAVTLSPLPSDNNQYVGIELTNLSDQIFKKAQTQTDLLDRVNDAFFALDRDQRFTYLNDRGLEIICEAIGETLTVEELQGRPLVEEIPDITGTTFHEKYKQALSSGETVSFEEYYEHLDNWFEVTAYPSESGLSVFFNDITNKRRATTELEETIEVLHDLYVLGSDNDLSFERRLNRILELGSRRLDLPFGFLTQITEDEQTIISSRGDHELLQPGEKCPLEESYCRRTIEVDELLAVSDTPNEGWEDDPAYEVFELGCYIGGKVITNDELYGTLCFASDQPRNRDFTDGERTFVELASRWVSYEIGQREYREELEQQNQRLEEFASIVSHDLRNPLNAATTHLELVQAEYDSEHFERIERSHNRIEAIITDLLTLARQGDTALDITAVSLPSVLEQCQETGETGTLTLVADTEREIYADRQRLQRLFENLIRNAVEHGVGPAESQQPTAESSDSHTGTDCTDQADSAVTVTVGNLPDGFYLEDDGQGIPPDERNDVLDAGYSTSTEGTGFGLYIVETIVDAHDWDLKITAGADGGARFEITGVEHANPWQT</sequence>
<dbReference type="SMART" id="SM00388">
    <property type="entry name" value="HisKA"/>
    <property type="match status" value="1"/>
</dbReference>
<dbReference type="Proteomes" id="UP001596414">
    <property type="component" value="Unassembled WGS sequence"/>
</dbReference>
<dbReference type="InterPro" id="IPR013656">
    <property type="entry name" value="PAS_4"/>
</dbReference>
<dbReference type="SMART" id="SM00091">
    <property type="entry name" value="PAS"/>
    <property type="match status" value="2"/>
</dbReference>
<dbReference type="InterPro" id="IPR005467">
    <property type="entry name" value="His_kinase_dom"/>
</dbReference>
<comment type="catalytic activity">
    <reaction evidence="1">
        <text>ATP + protein L-histidine = ADP + protein N-phospho-L-histidine.</text>
        <dbReference type="EC" id="2.7.13.3"/>
    </reaction>
</comment>
<feature type="region of interest" description="Disordered" evidence="6">
    <location>
        <begin position="545"/>
        <end position="567"/>
    </location>
</feature>
<name>A0ABD5X3I9_9EURY</name>
<dbReference type="PROSITE" id="PS50109">
    <property type="entry name" value="HIS_KIN"/>
    <property type="match status" value="1"/>
</dbReference>